<dbReference type="Gene3D" id="3.40.50.12580">
    <property type="match status" value="1"/>
</dbReference>
<accession>A0A2G7HFF1</accession>
<dbReference type="GO" id="GO:0016020">
    <property type="term" value="C:membrane"/>
    <property type="evidence" value="ECO:0007669"/>
    <property type="project" value="InterPro"/>
</dbReference>
<dbReference type="InterPro" id="IPR007554">
    <property type="entry name" value="Glycerophosphate_synth"/>
</dbReference>
<dbReference type="Proteomes" id="UP000231322">
    <property type="component" value="Unassembled WGS sequence"/>
</dbReference>
<evidence type="ECO:0000313" key="1">
    <source>
        <dbReference type="EMBL" id="PIH03754.1"/>
    </source>
</evidence>
<dbReference type="EMBL" id="PEIK01000009">
    <property type="protein sequence ID" value="PIH03754.1"/>
    <property type="molecule type" value="Genomic_DNA"/>
</dbReference>
<dbReference type="RefSeq" id="WP_099839618.1">
    <property type="nucleotide sequence ID" value="NZ_PEIK01000009.1"/>
</dbReference>
<dbReference type="SUPFAM" id="SSF53756">
    <property type="entry name" value="UDP-Glycosyltransferase/glycogen phosphorylase"/>
    <property type="match status" value="1"/>
</dbReference>
<sequence length="571" mass="67572">MKLYYVLSKDKKEVIYKKDIVNIEQCIAQISDEEVNKYLEYIENQQWKVNKIINDWNYEGINFYQFFKNVLKARLKHLFYCIKIINKFYNENMKVITDSNMMLRVAKEIFHLKCEEIEPQKKCIAKVEYSIYKEKNDIRLTRGYKNYEKFKRIKNDKKNFLFFTHAMDINLIKSNKNEYSYVDTQLGPIIKELEKYYNVLNIQLCSDTSLDKCLSSNIEYVPLEIVNEKAKDIELDKKLFYLDYNTLENIEYIYNGLNLKEFILKYIYEDVEYICVIELKKILSIEKIIEENEVEGLIAMDERGSGKSFIIAGNKKNIKTYAVQHGLITEKNGLEELVFQINKLHVPEKTFLWGEYFRQSLLNYKGAGYNNKNTEVVGQVRTDLLSNYFYYNSNSKLDKNNFKILYATNGIKFMNLEATEILFKALFNLKSSYNLIIKLHPNDRDYDYYEKKVKEYNLSNVKILKDGDLYELLNWSQLIVAISSTVVVEGLIFNKPSVCIDVTNYEDLSGYVKNKIAFGAKNEFELLDAITRCKNINMKEYGNVEKFIRESFYKIDGNVTKRIIESILDEQ</sequence>
<dbReference type="GO" id="GO:0047355">
    <property type="term" value="F:CDP-glycerol glycerophosphotransferase activity"/>
    <property type="evidence" value="ECO:0007669"/>
    <property type="project" value="InterPro"/>
</dbReference>
<dbReference type="AlphaFoldDB" id="A0A2G7HFF1"/>
<keyword evidence="2" id="KW-1185">Reference proteome</keyword>
<dbReference type="Pfam" id="PF04464">
    <property type="entry name" value="Glyphos_transf"/>
    <property type="match status" value="1"/>
</dbReference>
<reference evidence="1 2" key="1">
    <citation type="submission" date="2017-10" db="EMBL/GenBank/DDBJ databases">
        <title>Reclassification of Eubacterium combesii and discrepancies in the nomenclature of botulinum neurotoxin producing clostridia. Request for an Opinion.</title>
        <authorList>
            <person name="Dobritsa A.P."/>
            <person name="Kutumbaka K.K."/>
            <person name="Samadpour M."/>
        </authorList>
    </citation>
    <scope>NUCLEOTIDE SEQUENCE [LARGE SCALE GENOMIC DNA]</scope>
    <source>
        <strain evidence="1 2">DSM 20696</strain>
    </source>
</reference>
<evidence type="ECO:0000313" key="2">
    <source>
        <dbReference type="Proteomes" id="UP000231322"/>
    </source>
</evidence>
<name>A0A2G7HFF1_9CLOT</name>
<gene>
    <name evidence="1" type="ORF">CS538_12225</name>
</gene>
<comment type="caution">
    <text evidence="1">The sequence shown here is derived from an EMBL/GenBank/DDBJ whole genome shotgun (WGS) entry which is preliminary data.</text>
</comment>
<dbReference type="InterPro" id="IPR043148">
    <property type="entry name" value="TagF_C"/>
</dbReference>
<protein>
    <submittedName>
        <fullName evidence="1">Uncharacterized protein</fullName>
    </submittedName>
</protein>
<proteinExistence type="predicted"/>
<organism evidence="1 2">
    <name type="scientific">Clostridium combesii</name>
    <dbReference type="NCBI Taxonomy" id="39481"/>
    <lineage>
        <taxon>Bacteria</taxon>
        <taxon>Bacillati</taxon>
        <taxon>Bacillota</taxon>
        <taxon>Clostridia</taxon>
        <taxon>Eubacteriales</taxon>
        <taxon>Clostridiaceae</taxon>
        <taxon>Clostridium</taxon>
    </lineage>
</organism>